<feature type="domain" description="Formiminotransferase N-terminal subdomain" evidence="10">
    <location>
        <begin position="3"/>
        <end position="200"/>
    </location>
</feature>
<feature type="domain" description="Formiminotransferase C-terminal subdomain" evidence="9">
    <location>
        <begin position="201"/>
        <end position="391"/>
    </location>
</feature>
<evidence type="ECO:0000313" key="11">
    <source>
        <dbReference type="EMBL" id="MBO8485271.1"/>
    </source>
</evidence>
<dbReference type="EC" id="2.1.2.5" evidence="3"/>
<reference evidence="11" key="1">
    <citation type="submission" date="2020-10" db="EMBL/GenBank/DDBJ databases">
        <authorList>
            <person name="Gilroy R."/>
        </authorList>
    </citation>
    <scope>NUCLEOTIDE SEQUENCE</scope>
    <source>
        <strain evidence="11">B2-16538</strain>
    </source>
</reference>
<accession>A0A9D9NRE6</accession>
<evidence type="ECO:0000256" key="7">
    <source>
        <dbReference type="ARBA" id="ARBA00022954"/>
    </source>
</evidence>
<evidence type="ECO:0000313" key="12">
    <source>
        <dbReference type="Proteomes" id="UP000823750"/>
    </source>
</evidence>
<dbReference type="InterPro" id="IPR013802">
    <property type="entry name" value="Formiminotransferase_C"/>
</dbReference>
<comment type="pathway">
    <text evidence="2">Amino-acid degradation; L-histidine degradation into L-glutamate; L-glutamate from N-formimidoyl-L-glutamate (transferase route): step 1/1.</text>
</comment>
<dbReference type="GO" id="GO:0005737">
    <property type="term" value="C:cytoplasm"/>
    <property type="evidence" value="ECO:0007669"/>
    <property type="project" value="UniProtKB-SubCell"/>
</dbReference>
<dbReference type="NCBIfam" id="TIGR02024">
    <property type="entry name" value="FtcD"/>
    <property type="match status" value="1"/>
</dbReference>
<feature type="region of interest" description="Disordered" evidence="8">
    <location>
        <begin position="233"/>
        <end position="262"/>
    </location>
</feature>
<dbReference type="InterPro" id="IPR022384">
    <property type="entry name" value="FormiminoTrfase_cat_dom_sf"/>
</dbReference>
<evidence type="ECO:0000256" key="2">
    <source>
        <dbReference type="ARBA" id="ARBA00005082"/>
    </source>
</evidence>
<organism evidence="11 12">
    <name type="scientific">Candidatus Cryptobacteroides excrementavium</name>
    <dbReference type="NCBI Taxonomy" id="2840759"/>
    <lineage>
        <taxon>Bacteria</taxon>
        <taxon>Pseudomonadati</taxon>
        <taxon>Bacteroidota</taxon>
        <taxon>Bacteroidia</taxon>
        <taxon>Bacteroidales</taxon>
        <taxon>Candidatus Cryptobacteroides</taxon>
    </lineage>
</organism>
<dbReference type="Pfam" id="PF02971">
    <property type="entry name" value="FTCD"/>
    <property type="match status" value="1"/>
</dbReference>
<dbReference type="InterPro" id="IPR037064">
    <property type="entry name" value="Formiminotransferase_N_sf"/>
</dbReference>
<dbReference type="Pfam" id="PF07837">
    <property type="entry name" value="FTCD_N"/>
    <property type="match status" value="1"/>
</dbReference>
<evidence type="ECO:0000256" key="1">
    <source>
        <dbReference type="ARBA" id="ARBA00004496"/>
    </source>
</evidence>
<evidence type="ECO:0000256" key="3">
    <source>
        <dbReference type="ARBA" id="ARBA00012252"/>
    </source>
</evidence>
<dbReference type="AlphaFoldDB" id="A0A9D9NRE6"/>
<dbReference type="PANTHER" id="PTHR12234:SF0">
    <property type="entry name" value="FORMIMIDOYLTRANSFERASE-CYCLODEAMINASE"/>
    <property type="match status" value="1"/>
</dbReference>
<keyword evidence="6" id="KW-0369">Histidine metabolism</keyword>
<sequence>MERIMECVPNFSEGRDPKVIEAIANAISKAAQGKSSGNGRKDPVMKDDGVKILHIDRGEAANRTVITFAGTPESVVEAAFNGVRKAAELIDMRIQHGTHPRSGATDVLPLVPVKGVTLEECATMARKLAGRIFNELGIPCYCYEAAAFRPERNRLEVCRSGEYEALPEKIADPQRRPDFSPDSYNDIVARSGAINVGARNFLIAVNFNLDSCSAEIATEIARDVRESGRVIRHPSSLHSGHDRPENEKADGGQDSRNREETVRIPGTLKGCKAIGWYIKEYGIAQVSMNITDINAVPLHRAFEEVCRSATAHGVRVTGTEIIGLVPEKVLLDSGEHFLPEAKGGPGTQVPDAAADRKTAAGKAMLIETAVRAMGLNDLRPFDPEKKVIEYCMRTGSRG</sequence>
<keyword evidence="4" id="KW-0963">Cytoplasm</keyword>
<dbReference type="Proteomes" id="UP000823750">
    <property type="component" value="Unassembled WGS sequence"/>
</dbReference>
<dbReference type="InterPro" id="IPR037070">
    <property type="entry name" value="Formiminotransferase_C_sf"/>
</dbReference>
<proteinExistence type="predicted"/>
<dbReference type="InterPro" id="IPR004227">
    <property type="entry name" value="Formiminotransferase_cat"/>
</dbReference>
<evidence type="ECO:0000259" key="10">
    <source>
        <dbReference type="SMART" id="SM01222"/>
    </source>
</evidence>
<evidence type="ECO:0000256" key="4">
    <source>
        <dbReference type="ARBA" id="ARBA00022490"/>
    </source>
</evidence>
<name>A0A9D9NRE6_9BACT</name>
<dbReference type="GO" id="GO:0030409">
    <property type="term" value="F:glutamate formimidoyltransferase activity"/>
    <property type="evidence" value="ECO:0007669"/>
    <property type="project" value="UniProtKB-EC"/>
</dbReference>
<dbReference type="InterPro" id="IPR051623">
    <property type="entry name" value="FTCD"/>
</dbReference>
<dbReference type="GO" id="GO:0005542">
    <property type="term" value="F:folic acid binding"/>
    <property type="evidence" value="ECO:0007669"/>
    <property type="project" value="UniProtKB-KW"/>
</dbReference>
<dbReference type="Gene3D" id="3.30.70.670">
    <property type="entry name" value="Formiminotransferase, C-terminal subdomain"/>
    <property type="match status" value="1"/>
</dbReference>
<dbReference type="EMBL" id="JADILX010000045">
    <property type="protein sequence ID" value="MBO8485271.1"/>
    <property type="molecule type" value="Genomic_DNA"/>
</dbReference>
<keyword evidence="5 11" id="KW-0808">Transferase</keyword>
<comment type="subcellular location">
    <subcellularLocation>
        <location evidence="1">Cytoplasm</location>
    </subcellularLocation>
</comment>
<evidence type="ECO:0000256" key="5">
    <source>
        <dbReference type="ARBA" id="ARBA00022679"/>
    </source>
</evidence>
<dbReference type="GO" id="GO:0006547">
    <property type="term" value="P:L-histidine metabolic process"/>
    <property type="evidence" value="ECO:0007669"/>
    <property type="project" value="UniProtKB-KW"/>
</dbReference>
<keyword evidence="7" id="KW-0290">Folate-binding</keyword>
<reference evidence="11" key="2">
    <citation type="journal article" date="2021" name="PeerJ">
        <title>Extensive microbial diversity within the chicken gut microbiome revealed by metagenomics and culture.</title>
        <authorList>
            <person name="Gilroy R."/>
            <person name="Ravi A."/>
            <person name="Getino M."/>
            <person name="Pursley I."/>
            <person name="Horton D.L."/>
            <person name="Alikhan N.F."/>
            <person name="Baker D."/>
            <person name="Gharbi K."/>
            <person name="Hall N."/>
            <person name="Watson M."/>
            <person name="Adriaenssens E.M."/>
            <person name="Foster-Nyarko E."/>
            <person name="Jarju S."/>
            <person name="Secka A."/>
            <person name="Antonio M."/>
            <person name="Oren A."/>
            <person name="Chaudhuri R.R."/>
            <person name="La Ragione R."/>
            <person name="Hildebrand F."/>
            <person name="Pallen M.J."/>
        </authorList>
    </citation>
    <scope>NUCLEOTIDE SEQUENCE</scope>
    <source>
        <strain evidence="11">B2-16538</strain>
    </source>
</reference>
<evidence type="ECO:0000256" key="8">
    <source>
        <dbReference type="SAM" id="MobiDB-lite"/>
    </source>
</evidence>
<protein>
    <recommendedName>
        <fullName evidence="3">glutamate formimidoyltransferase</fullName>
        <ecNumber evidence="3">2.1.2.5</ecNumber>
    </recommendedName>
</protein>
<dbReference type="Gene3D" id="3.30.990.10">
    <property type="entry name" value="Formiminotransferase, N-terminal subdomain"/>
    <property type="match status" value="1"/>
</dbReference>
<feature type="compositionally biased region" description="Basic and acidic residues" evidence="8">
    <location>
        <begin position="239"/>
        <end position="262"/>
    </location>
</feature>
<evidence type="ECO:0000256" key="6">
    <source>
        <dbReference type="ARBA" id="ARBA00022808"/>
    </source>
</evidence>
<comment type="caution">
    <text evidence="11">The sequence shown here is derived from an EMBL/GenBank/DDBJ whole genome shotgun (WGS) entry which is preliminary data.</text>
</comment>
<gene>
    <name evidence="11" type="primary">ftcD</name>
    <name evidence="11" type="ORF">IAB78_02480</name>
</gene>
<dbReference type="InterPro" id="IPR012886">
    <property type="entry name" value="Formiminotransferase_N"/>
</dbReference>
<dbReference type="PANTHER" id="PTHR12234">
    <property type="entry name" value="FORMIMINOTRANSFERASE-CYCLODEAMINASE"/>
    <property type="match status" value="1"/>
</dbReference>
<evidence type="ECO:0000259" key="9">
    <source>
        <dbReference type="SMART" id="SM01221"/>
    </source>
</evidence>
<dbReference type="SMART" id="SM01222">
    <property type="entry name" value="FTCD_N"/>
    <property type="match status" value="1"/>
</dbReference>
<dbReference type="SMART" id="SM01221">
    <property type="entry name" value="FTCD"/>
    <property type="match status" value="1"/>
</dbReference>
<dbReference type="SUPFAM" id="SSF55116">
    <property type="entry name" value="Formiminotransferase domain of formiminotransferase-cyclodeaminase"/>
    <property type="match status" value="2"/>
</dbReference>